<keyword evidence="9" id="KW-1185">Reference proteome</keyword>
<dbReference type="GO" id="GO:0004190">
    <property type="term" value="F:aspartic-type endopeptidase activity"/>
    <property type="evidence" value="ECO:0007669"/>
    <property type="project" value="InterPro"/>
</dbReference>
<organism evidence="8 9">
    <name type="scientific">Gluconacetobacter takamatsuzukensis</name>
    <dbReference type="NCBI Taxonomy" id="1286190"/>
    <lineage>
        <taxon>Bacteria</taxon>
        <taxon>Pseudomonadati</taxon>
        <taxon>Pseudomonadota</taxon>
        <taxon>Alphaproteobacteria</taxon>
        <taxon>Acetobacterales</taxon>
        <taxon>Acetobacteraceae</taxon>
        <taxon>Gluconacetobacter</taxon>
    </lineage>
</organism>
<evidence type="ECO:0000256" key="1">
    <source>
        <dbReference type="ARBA" id="ARBA00004651"/>
    </source>
</evidence>
<keyword evidence="2" id="KW-1003">Cell membrane</keyword>
<dbReference type="RefSeq" id="WP_182949040.1">
    <property type="nucleotide sequence ID" value="NZ_JABEQK010000004.1"/>
</dbReference>
<evidence type="ECO:0000259" key="7">
    <source>
        <dbReference type="Pfam" id="PF01478"/>
    </source>
</evidence>
<evidence type="ECO:0000256" key="3">
    <source>
        <dbReference type="ARBA" id="ARBA00022692"/>
    </source>
</evidence>
<keyword evidence="3 6" id="KW-0812">Transmembrane</keyword>
<comment type="subcellular location">
    <subcellularLocation>
        <location evidence="1">Cell membrane</location>
        <topology evidence="1">Multi-pass membrane protein</topology>
    </subcellularLocation>
</comment>
<evidence type="ECO:0000256" key="2">
    <source>
        <dbReference type="ARBA" id="ARBA00022475"/>
    </source>
</evidence>
<dbReference type="PANTHER" id="PTHR36506:SF1">
    <property type="entry name" value="PREFLAGELLIN PEPTIDASE"/>
    <property type="match status" value="1"/>
</dbReference>
<evidence type="ECO:0000313" key="8">
    <source>
        <dbReference type="EMBL" id="MBB2204789.1"/>
    </source>
</evidence>
<dbReference type="InterPro" id="IPR000045">
    <property type="entry name" value="Prepilin_IV_endopep_pep"/>
</dbReference>
<accession>A0A7W4PQR3</accession>
<reference evidence="8 9" key="1">
    <citation type="submission" date="2020-04" db="EMBL/GenBank/DDBJ databases">
        <title>Description of novel Gluconacetobacter.</title>
        <authorList>
            <person name="Sombolestani A."/>
        </authorList>
    </citation>
    <scope>NUCLEOTIDE SEQUENCE [LARGE SCALE GENOMIC DNA]</scope>
    <source>
        <strain evidence="8 9">LMG 27800</strain>
    </source>
</reference>
<feature type="transmembrane region" description="Helical" evidence="6">
    <location>
        <begin position="147"/>
        <end position="164"/>
    </location>
</feature>
<dbReference type="GO" id="GO:0005886">
    <property type="term" value="C:plasma membrane"/>
    <property type="evidence" value="ECO:0007669"/>
    <property type="project" value="UniProtKB-SubCell"/>
</dbReference>
<dbReference type="PANTHER" id="PTHR36506">
    <property type="entry name" value="PREFLAGELLIN PEPTIDASE"/>
    <property type="match status" value="1"/>
</dbReference>
<gene>
    <name evidence="8" type="ORF">HLH27_07120</name>
</gene>
<dbReference type="InterPro" id="IPR052218">
    <property type="entry name" value="Preflagellin_Peptidase"/>
</dbReference>
<keyword evidence="4 6" id="KW-1133">Transmembrane helix</keyword>
<evidence type="ECO:0000313" key="9">
    <source>
        <dbReference type="Proteomes" id="UP000540556"/>
    </source>
</evidence>
<evidence type="ECO:0000256" key="5">
    <source>
        <dbReference type="ARBA" id="ARBA00023136"/>
    </source>
</evidence>
<keyword evidence="5 6" id="KW-0472">Membrane</keyword>
<name>A0A7W4PQR3_9PROT</name>
<sequence length="166" mass="17608">MTSCILILQVAAALFFLAAALNDLATRSIPNGISLFLLVDGAALRLLHGDFAAVCGAALLVFLLALFCWFRGWLGGGDVKLLAAGMLAFPLADSADFIFLTALMGGGLALIYLFLHRVVKAPQGARAGKSVLARVARAERWRIARRGPLPYAVAIASAGLFLLLRR</sequence>
<evidence type="ECO:0000256" key="6">
    <source>
        <dbReference type="SAM" id="Phobius"/>
    </source>
</evidence>
<dbReference type="AlphaFoldDB" id="A0A7W4PQR3"/>
<proteinExistence type="predicted"/>
<feature type="domain" description="Prepilin type IV endopeptidase peptidase" evidence="7">
    <location>
        <begin position="12"/>
        <end position="110"/>
    </location>
</feature>
<dbReference type="Pfam" id="PF01478">
    <property type="entry name" value="Peptidase_A24"/>
    <property type="match status" value="1"/>
</dbReference>
<comment type="caution">
    <text evidence="8">The sequence shown here is derived from an EMBL/GenBank/DDBJ whole genome shotgun (WGS) entry which is preliminary data.</text>
</comment>
<evidence type="ECO:0000256" key="4">
    <source>
        <dbReference type="ARBA" id="ARBA00022989"/>
    </source>
</evidence>
<protein>
    <submittedName>
        <fullName evidence="8">Peptidase A24</fullName>
    </submittedName>
</protein>
<dbReference type="Gene3D" id="1.20.120.1220">
    <property type="match status" value="1"/>
</dbReference>
<feature type="transmembrane region" description="Helical" evidence="6">
    <location>
        <begin position="54"/>
        <end position="74"/>
    </location>
</feature>
<feature type="transmembrane region" description="Helical" evidence="6">
    <location>
        <begin position="94"/>
        <end position="115"/>
    </location>
</feature>
<dbReference type="EMBL" id="JABEQK010000004">
    <property type="protein sequence ID" value="MBB2204789.1"/>
    <property type="molecule type" value="Genomic_DNA"/>
</dbReference>
<dbReference type="Proteomes" id="UP000540556">
    <property type="component" value="Unassembled WGS sequence"/>
</dbReference>